<evidence type="ECO:0000256" key="1">
    <source>
        <dbReference type="ARBA" id="ARBA00004196"/>
    </source>
</evidence>
<feature type="domain" description="Thioredoxin" evidence="6">
    <location>
        <begin position="43"/>
        <end position="190"/>
    </location>
</feature>
<keyword evidence="5" id="KW-0732">Signal</keyword>
<dbReference type="PANTHER" id="PTHR42852:SF6">
    <property type="entry name" value="THIOL:DISULFIDE INTERCHANGE PROTEIN DSBE"/>
    <property type="match status" value="1"/>
</dbReference>
<dbReference type="PANTHER" id="PTHR42852">
    <property type="entry name" value="THIOL:DISULFIDE INTERCHANGE PROTEIN DSBE"/>
    <property type="match status" value="1"/>
</dbReference>
<dbReference type="Pfam" id="PF00578">
    <property type="entry name" value="AhpC-TSA"/>
    <property type="match status" value="1"/>
</dbReference>
<feature type="signal peptide" evidence="5">
    <location>
        <begin position="1"/>
        <end position="23"/>
    </location>
</feature>
<evidence type="ECO:0000256" key="2">
    <source>
        <dbReference type="ARBA" id="ARBA00022748"/>
    </source>
</evidence>
<keyword evidence="4" id="KW-0676">Redox-active center</keyword>
<reference evidence="8" key="1">
    <citation type="journal article" date="2019" name="Int. J. Syst. Evol. Microbiol.">
        <title>The Global Catalogue of Microorganisms (GCM) 10K type strain sequencing project: providing services to taxonomists for standard genome sequencing and annotation.</title>
        <authorList>
            <consortium name="The Broad Institute Genomics Platform"/>
            <consortium name="The Broad Institute Genome Sequencing Center for Infectious Disease"/>
            <person name="Wu L."/>
            <person name="Ma J."/>
        </authorList>
    </citation>
    <scope>NUCLEOTIDE SEQUENCE [LARGE SCALE GENOMIC DNA]</scope>
    <source>
        <strain evidence="8">CGMCC 1.15339</strain>
    </source>
</reference>
<organism evidence="7 8">
    <name type="scientific">Shewanella inventionis</name>
    <dbReference type="NCBI Taxonomy" id="1738770"/>
    <lineage>
        <taxon>Bacteria</taxon>
        <taxon>Pseudomonadati</taxon>
        <taxon>Pseudomonadota</taxon>
        <taxon>Gammaproteobacteria</taxon>
        <taxon>Alteromonadales</taxon>
        <taxon>Shewanellaceae</taxon>
        <taxon>Shewanella</taxon>
    </lineage>
</organism>
<dbReference type="InterPro" id="IPR000866">
    <property type="entry name" value="AhpC/TSA"/>
</dbReference>
<comment type="caution">
    <text evidence="7">The sequence shown here is derived from an EMBL/GenBank/DDBJ whole genome shotgun (WGS) entry which is preliminary data.</text>
</comment>
<keyword evidence="8" id="KW-1185">Reference proteome</keyword>
<sequence>MNKWLAAILFTLLMISLPNTLNAYPGMQAQSKQATQSTLERINILPQPFPIALVDFTNAIGQQVNFGHYKGKVIVVNLWATWCPPCVRELPALHRLNQTLNNEQFVLLPISIDADSNVVNPFLADLGLSAFESHFDPKQQLRDVFPLDTIPATFILNEQGELVAYVRSYVDWDDENTIDYLNQFLTNDKKAQ</sequence>
<dbReference type="PROSITE" id="PS00194">
    <property type="entry name" value="THIOREDOXIN_1"/>
    <property type="match status" value="1"/>
</dbReference>
<dbReference type="Gene3D" id="3.40.30.10">
    <property type="entry name" value="Glutaredoxin"/>
    <property type="match status" value="1"/>
</dbReference>
<accession>A0ABQ1JMR0</accession>
<protein>
    <submittedName>
        <fullName evidence="7">Alkyl hydroperoxide reductase</fullName>
    </submittedName>
</protein>
<dbReference type="EMBL" id="BMII01000037">
    <property type="protein sequence ID" value="GGB72203.1"/>
    <property type="molecule type" value="Genomic_DNA"/>
</dbReference>
<dbReference type="InterPro" id="IPR036249">
    <property type="entry name" value="Thioredoxin-like_sf"/>
</dbReference>
<dbReference type="RefSeq" id="WP_188740682.1">
    <property type="nucleotide sequence ID" value="NZ_BMII01000037.1"/>
</dbReference>
<dbReference type="Proteomes" id="UP000617555">
    <property type="component" value="Unassembled WGS sequence"/>
</dbReference>
<dbReference type="SUPFAM" id="SSF52833">
    <property type="entry name" value="Thioredoxin-like"/>
    <property type="match status" value="1"/>
</dbReference>
<dbReference type="CDD" id="cd02966">
    <property type="entry name" value="TlpA_like_family"/>
    <property type="match status" value="1"/>
</dbReference>
<evidence type="ECO:0000256" key="5">
    <source>
        <dbReference type="SAM" id="SignalP"/>
    </source>
</evidence>
<keyword evidence="3" id="KW-1015">Disulfide bond</keyword>
<evidence type="ECO:0000313" key="7">
    <source>
        <dbReference type="EMBL" id="GGB72203.1"/>
    </source>
</evidence>
<evidence type="ECO:0000256" key="3">
    <source>
        <dbReference type="ARBA" id="ARBA00023157"/>
    </source>
</evidence>
<keyword evidence="2" id="KW-0201">Cytochrome c-type biogenesis</keyword>
<evidence type="ECO:0000256" key="4">
    <source>
        <dbReference type="ARBA" id="ARBA00023284"/>
    </source>
</evidence>
<gene>
    <name evidence="7" type="ORF">GCM10011607_35830</name>
</gene>
<proteinExistence type="predicted"/>
<dbReference type="InterPro" id="IPR013766">
    <property type="entry name" value="Thioredoxin_domain"/>
</dbReference>
<comment type="subcellular location">
    <subcellularLocation>
        <location evidence="1">Cell envelope</location>
    </subcellularLocation>
</comment>
<evidence type="ECO:0000259" key="6">
    <source>
        <dbReference type="PROSITE" id="PS51352"/>
    </source>
</evidence>
<dbReference type="InterPro" id="IPR017937">
    <property type="entry name" value="Thioredoxin_CS"/>
</dbReference>
<evidence type="ECO:0000313" key="8">
    <source>
        <dbReference type="Proteomes" id="UP000617555"/>
    </source>
</evidence>
<name>A0ABQ1JMR0_9GAMM</name>
<dbReference type="PROSITE" id="PS51352">
    <property type="entry name" value="THIOREDOXIN_2"/>
    <property type="match status" value="1"/>
</dbReference>
<dbReference type="InterPro" id="IPR050553">
    <property type="entry name" value="Thioredoxin_ResA/DsbE_sf"/>
</dbReference>
<feature type="chain" id="PRO_5046580245" evidence="5">
    <location>
        <begin position="24"/>
        <end position="192"/>
    </location>
</feature>